<dbReference type="EMBL" id="AUZX01002656">
    <property type="protein sequence ID" value="EQD75888.1"/>
    <property type="molecule type" value="Genomic_DNA"/>
</dbReference>
<evidence type="ECO:0000313" key="9">
    <source>
        <dbReference type="EMBL" id="EQD75888.1"/>
    </source>
</evidence>
<keyword evidence="1" id="KW-0645">Protease</keyword>
<reference evidence="8" key="2">
    <citation type="journal article" date="2014" name="ISME J.">
        <title>Microbial stratification in low pH oxic and suboxic macroscopic growths along an acid mine drainage.</title>
        <authorList>
            <person name="Mendez-Garcia C."/>
            <person name="Mesa V."/>
            <person name="Sprenger R.R."/>
            <person name="Richter M."/>
            <person name="Diez M.S."/>
            <person name="Solano J."/>
            <person name="Bargiela R."/>
            <person name="Golyshina O.V."/>
            <person name="Manteca A."/>
            <person name="Ramos J.L."/>
            <person name="Gallego J.R."/>
            <person name="Llorente I."/>
            <person name="Martins Dos Santos V.A."/>
            <person name="Jensen O.N."/>
            <person name="Pelaez A.I."/>
            <person name="Sanchez J."/>
            <person name="Ferrer M."/>
        </authorList>
    </citation>
    <scope>NUCLEOTIDE SEQUENCE</scope>
</reference>
<dbReference type="InterPro" id="IPR025657">
    <property type="entry name" value="RadC_JAB"/>
</dbReference>
<dbReference type="GO" id="GO:0006508">
    <property type="term" value="P:proteolysis"/>
    <property type="evidence" value="ECO:0007669"/>
    <property type="project" value="UniProtKB-KW"/>
</dbReference>
<dbReference type="AlphaFoldDB" id="T0Y0Q4"/>
<dbReference type="SUPFAM" id="SSF102712">
    <property type="entry name" value="JAB1/MPN domain"/>
    <property type="match status" value="1"/>
</dbReference>
<sequence>MSKKQQGIKSEEPAVYHQEHGQDQEDALIASAEVILRKRFWRLGVVHQPSDAAEWLRMRLATRLAEVFCVLFLDTSHSIIAFEEMFQGTIDGARVEAREVVRACIKHNASAVVFAHQHPSGNCKPSAADIQITRDLKKALDLIGTHVLDHLVIGGMDTTSMMTQGLM</sequence>
<dbReference type="InterPro" id="IPR037518">
    <property type="entry name" value="MPN"/>
</dbReference>
<keyword evidence="2" id="KW-0479">Metal-binding</keyword>
<organism evidence="8">
    <name type="scientific">mine drainage metagenome</name>
    <dbReference type="NCBI Taxonomy" id="410659"/>
    <lineage>
        <taxon>unclassified sequences</taxon>
        <taxon>metagenomes</taxon>
        <taxon>ecological metagenomes</taxon>
    </lineage>
</organism>
<dbReference type="GO" id="GO:0046872">
    <property type="term" value="F:metal ion binding"/>
    <property type="evidence" value="ECO:0007669"/>
    <property type="project" value="UniProtKB-KW"/>
</dbReference>
<feature type="region of interest" description="Disordered" evidence="6">
    <location>
        <begin position="1"/>
        <end position="22"/>
    </location>
</feature>
<evidence type="ECO:0000313" key="8">
    <source>
        <dbReference type="EMBL" id="EQD26573.1"/>
    </source>
</evidence>
<reference evidence="8" key="1">
    <citation type="submission" date="2013-08" db="EMBL/GenBank/DDBJ databases">
        <authorList>
            <person name="Mendez C."/>
            <person name="Richter M."/>
            <person name="Ferrer M."/>
            <person name="Sanchez J."/>
        </authorList>
    </citation>
    <scope>NUCLEOTIDE SEQUENCE</scope>
</reference>
<dbReference type="InterPro" id="IPR001405">
    <property type="entry name" value="UPF0758"/>
</dbReference>
<name>T0Y0Q4_9ZZZZ</name>
<evidence type="ECO:0000259" key="7">
    <source>
        <dbReference type="PROSITE" id="PS50249"/>
    </source>
</evidence>
<keyword evidence="3" id="KW-0378">Hydrolase</keyword>
<dbReference type="PANTHER" id="PTHR30471">
    <property type="entry name" value="DNA REPAIR PROTEIN RADC"/>
    <property type="match status" value="1"/>
</dbReference>
<keyword evidence="5" id="KW-0482">Metalloprotease</keyword>
<comment type="caution">
    <text evidence="8">The sequence shown here is derived from an EMBL/GenBank/DDBJ whole genome shotgun (WGS) entry which is preliminary data.</text>
</comment>
<feature type="compositionally biased region" description="Basic and acidic residues" evidence="6">
    <location>
        <begin position="9"/>
        <end position="22"/>
    </location>
</feature>
<evidence type="ECO:0000256" key="4">
    <source>
        <dbReference type="ARBA" id="ARBA00022833"/>
    </source>
</evidence>
<gene>
    <name evidence="9" type="ORF">B1A_03624</name>
    <name evidence="8" type="ORF">B1B_19533</name>
</gene>
<protein>
    <submittedName>
        <fullName evidence="8">DNA repair protein RadC</fullName>
    </submittedName>
</protein>
<dbReference type="PANTHER" id="PTHR30471:SF3">
    <property type="entry name" value="UPF0758 PROTEIN YEES-RELATED"/>
    <property type="match status" value="1"/>
</dbReference>
<feature type="domain" description="MPN" evidence="7">
    <location>
        <begin position="45"/>
        <end position="167"/>
    </location>
</feature>
<keyword evidence="4" id="KW-0862">Zinc</keyword>
<dbReference type="Gene3D" id="3.40.140.10">
    <property type="entry name" value="Cytidine Deaminase, domain 2"/>
    <property type="match status" value="1"/>
</dbReference>
<dbReference type="EMBL" id="AUZY01013119">
    <property type="protein sequence ID" value="EQD26573.1"/>
    <property type="molecule type" value="Genomic_DNA"/>
</dbReference>
<evidence type="ECO:0000256" key="5">
    <source>
        <dbReference type="ARBA" id="ARBA00023049"/>
    </source>
</evidence>
<evidence type="ECO:0000256" key="1">
    <source>
        <dbReference type="ARBA" id="ARBA00022670"/>
    </source>
</evidence>
<evidence type="ECO:0000256" key="6">
    <source>
        <dbReference type="SAM" id="MobiDB-lite"/>
    </source>
</evidence>
<evidence type="ECO:0000256" key="3">
    <source>
        <dbReference type="ARBA" id="ARBA00022801"/>
    </source>
</evidence>
<dbReference type="GO" id="GO:0008237">
    <property type="term" value="F:metallopeptidase activity"/>
    <property type="evidence" value="ECO:0007669"/>
    <property type="project" value="UniProtKB-KW"/>
</dbReference>
<proteinExistence type="predicted"/>
<dbReference type="Pfam" id="PF04002">
    <property type="entry name" value="RadC"/>
    <property type="match status" value="1"/>
</dbReference>
<dbReference type="PROSITE" id="PS50249">
    <property type="entry name" value="MPN"/>
    <property type="match status" value="1"/>
</dbReference>
<dbReference type="CDD" id="cd08071">
    <property type="entry name" value="MPN_DUF2466"/>
    <property type="match status" value="1"/>
</dbReference>
<evidence type="ECO:0000256" key="2">
    <source>
        <dbReference type="ARBA" id="ARBA00022723"/>
    </source>
</evidence>
<accession>T0Y0Q4</accession>